<evidence type="ECO:0000256" key="7">
    <source>
        <dbReference type="SAM" id="MobiDB-lite"/>
    </source>
</evidence>
<reference evidence="10" key="1">
    <citation type="submission" date="2022-08" db="EMBL/GenBank/DDBJ databases">
        <title>Genome Sequence of the sulphate-reducing bacterium, Pseudodesulfovibrio portus JCM14722.</title>
        <authorList>
            <person name="Kondo R."/>
            <person name="Kataoka T."/>
        </authorList>
    </citation>
    <scope>NUCLEOTIDE SEQUENCE</scope>
    <source>
        <strain evidence="10">JCM 14722</strain>
    </source>
</reference>
<keyword evidence="10" id="KW-0378">Hydrolase</keyword>
<gene>
    <name evidence="6 10" type="primary">hslU</name>
    <name evidence="10" type="ORF">JCM14722_26000</name>
</gene>
<evidence type="ECO:0000259" key="8">
    <source>
        <dbReference type="SMART" id="SM00382"/>
    </source>
</evidence>
<protein>
    <recommendedName>
        <fullName evidence="6">ATP-dependent protease ATPase subunit HslU</fullName>
    </recommendedName>
    <alternativeName>
        <fullName evidence="6">Unfoldase HslU</fullName>
    </alternativeName>
</protein>
<evidence type="ECO:0000259" key="9">
    <source>
        <dbReference type="SMART" id="SM01086"/>
    </source>
</evidence>
<dbReference type="Pfam" id="PF07724">
    <property type="entry name" value="AAA_2"/>
    <property type="match status" value="1"/>
</dbReference>
<feature type="domain" description="AAA+ ATPase" evidence="8">
    <location>
        <begin position="76"/>
        <end position="377"/>
    </location>
</feature>
<evidence type="ECO:0000313" key="11">
    <source>
        <dbReference type="Proteomes" id="UP001061361"/>
    </source>
</evidence>
<dbReference type="Gene3D" id="1.10.8.60">
    <property type="match status" value="1"/>
</dbReference>
<dbReference type="SUPFAM" id="SSF52540">
    <property type="entry name" value="P-loop containing nucleoside triphosphate hydrolases"/>
    <property type="match status" value="1"/>
</dbReference>
<evidence type="ECO:0000256" key="6">
    <source>
        <dbReference type="HAMAP-Rule" id="MF_00249"/>
    </source>
</evidence>
<feature type="region of interest" description="Disordered" evidence="7">
    <location>
        <begin position="177"/>
        <end position="196"/>
    </location>
</feature>
<keyword evidence="2 6" id="KW-0963">Cytoplasm</keyword>
<proteinExistence type="inferred from homology"/>
<feature type="binding site" evidence="6">
    <location>
        <position position="366"/>
    </location>
    <ligand>
        <name>ATP</name>
        <dbReference type="ChEBI" id="CHEBI:30616"/>
    </ligand>
</feature>
<evidence type="ECO:0000256" key="2">
    <source>
        <dbReference type="ARBA" id="ARBA00022490"/>
    </source>
</evidence>
<dbReference type="SMART" id="SM00382">
    <property type="entry name" value="AAA"/>
    <property type="match status" value="1"/>
</dbReference>
<dbReference type="GO" id="GO:0008233">
    <property type="term" value="F:peptidase activity"/>
    <property type="evidence" value="ECO:0007669"/>
    <property type="project" value="UniProtKB-KW"/>
</dbReference>
<evidence type="ECO:0000313" key="10">
    <source>
        <dbReference type="EMBL" id="BDQ35058.1"/>
    </source>
</evidence>
<keyword evidence="5 6" id="KW-0143">Chaperone</keyword>
<comment type="subunit">
    <text evidence="6">A double ring-shaped homohexamer of HslV is capped on each side by a ring-shaped HslU homohexamer. The assembly of the HslU/HslV complex is dependent on binding of ATP.</text>
</comment>
<keyword evidence="3 6" id="KW-0547">Nucleotide-binding</keyword>
<dbReference type="Pfam" id="PF07728">
    <property type="entry name" value="AAA_5"/>
    <property type="match status" value="1"/>
</dbReference>
<dbReference type="InterPro" id="IPR019489">
    <property type="entry name" value="Clp_ATPase_C"/>
</dbReference>
<dbReference type="InterPro" id="IPR027417">
    <property type="entry name" value="P-loop_NTPase"/>
</dbReference>
<feature type="compositionally biased region" description="Basic residues" evidence="7">
    <location>
        <begin position="1"/>
        <end position="11"/>
    </location>
</feature>
<dbReference type="InterPro" id="IPR050052">
    <property type="entry name" value="ATP-dep_Clp_protease_ClpX"/>
</dbReference>
<comment type="subcellular location">
    <subcellularLocation>
        <location evidence="6">Cytoplasm</location>
    </subcellularLocation>
</comment>
<dbReference type="EMBL" id="AP026708">
    <property type="protein sequence ID" value="BDQ35058.1"/>
    <property type="molecule type" value="Genomic_DNA"/>
</dbReference>
<feature type="binding site" evidence="6">
    <location>
        <position position="45"/>
    </location>
    <ligand>
        <name>ATP</name>
        <dbReference type="ChEBI" id="CHEBI:30616"/>
    </ligand>
</feature>
<dbReference type="InterPro" id="IPR011704">
    <property type="entry name" value="ATPase_dyneun-rel_AAA"/>
</dbReference>
<dbReference type="InterPro" id="IPR003593">
    <property type="entry name" value="AAA+_ATPase"/>
</dbReference>
<feature type="binding site" evidence="6">
    <location>
        <position position="298"/>
    </location>
    <ligand>
        <name>ATP</name>
        <dbReference type="ChEBI" id="CHEBI:30616"/>
    </ligand>
</feature>
<dbReference type="SMART" id="SM01086">
    <property type="entry name" value="ClpB_D2-small"/>
    <property type="match status" value="1"/>
</dbReference>
<organism evidence="10 11">
    <name type="scientific">Pseudodesulfovibrio portus</name>
    <dbReference type="NCBI Taxonomy" id="231439"/>
    <lineage>
        <taxon>Bacteria</taxon>
        <taxon>Pseudomonadati</taxon>
        <taxon>Thermodesulfobacteriota</taxon>
        <taxon>Desulfovibrionia</taxon>
        <taxon>Desulfovibrionales</taxon>
        <taxon>Desulfovibrionaceae</taxon>
    </lineage>
</organism>
<dbReference type="HAMAP" id="MF_00249">
    <property type="entry name" value="HslU"/>
    <property type="match status" value="1"/>
</dbReference>
<sequence length="488" mass="55318">MGVRGKGRKAPFSKGFSSPSPDRRRHHMSNLTPREIVSELDKYIIGQNDAKRMVAIAMRNRWRRQQIDPDLRDEIAPKNIILMGPTGVGKTEIARRLARLTNCPFFKVEATKFTEVGYVGRDVESMVRDLMEIGITMVRKEETEKVRIKAEKNAEERLLDLLLPGKKKEPANPMGFFSAGQNGDVEPVEPPKDDDTREKFRRMFRQGHLDEREVEMEVTIQSGAQVEIMAIPGMQDMGSNLQSAFSNMFPGKRKTRKMKIKDAFEVLIDEEADKLIDPDAVNELARERVEQSGILFIDEMDKIATRHDHAGGGSTDVSREGVQRDLLPIVEGSVVNTKYGMVKTDHILFIAAGAFHFAKPSDLIPELQGRFPLREELASLHKEEFYRILTEPKNALTVQYKALLQTEGVAVDYTREALEEISAMAEKINEETENIGARRLYTIMEKILATLSFEAPDKSGQKVVIDRDYVVAQLGQVIEDRDLSRYIL</sequence>
<evidence type="ECO:0000256" key="4">
    <source>
        <dbReference type="ARBA" id="ARBA00022840"/>
    </source>
</evidence>
<keyword evidence="10" id="KW-0645">Protease</keyword>
<dbReference type="Proteomes" id="UP001061361">
    <property type="component" value="Chromosome"/>
</dbReference>
<keyword evidence="4 6" id="KW-0067">ATP-binding</keyword>
<feature type="binding site" evidence="6">
    <location>
        <position position="438"/>
    </location>
    <ligand>
        <name>ATP</name>
        <dbReference type="ChEBI" id="CHEBI:30616"/>
    </ligand>
</feature>
<dbReference type="InterPro" id="IPR003959">
    <property type="entry name" value="ATPase_AAA_core"/>
</dbReference>
<name>A0ABN6RZJ9_9BACT</name>
<dbReference type="PANTHER" id="PTHR48102:SF3">
    <property type="entry name" value="ATP-DEPENDENT PROTEASE ATPASE SUBUNIT HSLU"/>
    <property type="match status" value="1"/>
</dbReference>
<evidence type="ECO:0000256" key="1">
    <source>
        <dbReference type="ARBA" id="ARBA00009771"/>
    </source>
</evidence>
<accession>A0ABN6RZJ9</accession>
<feature type="domain" description="Clp ATPase C-terminal" evidence="9">
    <location>
        <begin position="380"/>
        <end position="479"/>
    </location>
</feature>
<dbReference type="NCBIfam" id="NF003544">
    <property type="entry name" value="PRK05201.1"/>
    <property type="match status" value="1"/>
</dbReference>
<feature type="region of interest" description="Disordered" evidence="7">
    <location>
        <begin position="1"/>
        <end position="31"/>
    </location>
</feature>
<comment type="similarity">
    <text evidence="1 6">Belongs to the ClpX chaperone family. HslU subfamily.</text>
</comment>
<dbReference type="InterPro" id="IPR004491">
    <property type="entry name" value="HslU"/>
</dbReference>
<dbReference type="PANTHER" id="PTHR48102">
    <property type="entry name" value="ATP-DEPENDENT CLP PROTEASE ATP-BINDING SUBUNIT CLPX-LIKE, MITOCHONDRIAL-RELATED"/>
    <property type="match status" value="1"/>
</dbReference>
<evidence type="ECO:0000256" key="5">
    <source>
        <dbReference type="ARBA" id="ARBA00023186"/>
    </source>
</evidence>
<dbReference type="CDD" id="cd19498">
    <property type="entry name" value="RecA-like_HslU"/>
    <property type="match status" value="1"/>
</dbReference>
<dbReference type="GO" id="GO:0006508">
    <property type="term" value="P:proteolysis"/>
    <property type="evidence" value="ECO:0007669"/>
    <property type="project" value="UniProtKB-KW"/>
</dbReference>
<evidence type="ECO:0000256" key="3">
    <source>
        <dbReference type="ARBA" id="ARBA00022741"/>
    </source>
</evidence>
<dbReference type="NCBIfam" id="TIGR00390">
    <property type="entry name" value="hslU"/>
    <property type="match status" value="1"/>
</dbReference>
<feature type="binding site" evidence="6">
    <location>
        <begin position="87"/>
        <end position="92"/>
    </location>
    <ligand>
        <name>ATP</name>
        <dbReference type="ChEBI" id="CHEBI:30616"/>
    </ligand>
</feature>
<keyword evidence="11" id="KW-1185">Reference proteome</keyword>
<comment type="function">
    <text evidence="6">ATPase subunit of a proteasome-like degradation complex; this subunit has chaperone activity. The binding of ATP and its subsequent hydrolysis by HslU are essential for unfolding of protein substrates subsequently hydrolyzed by HslV. HslU recognizes the N-terminal part of its protein substrates and unfolds these before they are guided to HslV for hydrolysis.</text>
</comment>
<dbReference type="Gene3D" id="3.40.50.300">
    <property type="entry name" value="P-loop containing nucleotide triphosphate hydrolases"/>
    <property type="match status" value="2"/>
</dbReference>